<reference evidence="1" key="1">
    <citation type="submission" date="2020-07" db="EMBL/GenBank/DDBJ databases">
        <title>Complete genome sequence of Streptomyces phage Sycamore.</title>
        <authorList>
            <person name="Zhang X.-H."/>
            <person name="Rivera M."/>
            <person name="Marquez A."/>
            <person name="Clark J.D."/>
            <person name="Hernandez I."/>
            <person name="Liu M."/>
            <person name="Burrowes B.H."/>
        </authorList>
    </citation>
    <scope>NUCLEOTIDE SEQUENCE</scope>
</reference>
<dbReference type="Proteomes" id="UP000663175">
    <property type="component" value="Segment"/>
</dbReference>
<proteinExistence type="predicted"/>
<protein>
    <submittedName>
        <fullName evidence="1">Uncharacterized protein</fullName>
    </submittedName>
</protein>
<gene>
    <name evidence="1" type="ORF">CPT_Sycamore_024</name>
</gene>
<organism evidence="1 2">
    <name type="scientific">Streptomyces phage Sycamore</name>
    <dbReference type="NCBI Taxonomy" id="2767589"/>
    <lineage>
        <taxon>Viruses</taxon>
        <taxon>Duplodnaviria</taxon>
        <taxon>Heunggongvirae</taxon>
        <taxon>Uroviricota</taxon>
        <taxon>Caudoviricetes</taxon>
        <taxon>Colingsworthviridae</taxon>
        <taxon>Sycamorevirus</taxon>
        <taxon>Sycamorevirus sycamore</taxon>
    </lineage>
</organism>
<evidence type="ECO:0000313" key="1">
    <source>
        <dbReference type="EMBL" id="QPB09564.1"/>
    </source>
</evidence>
<sequence>MSEQGPEIIGRELLRLDAEAERAELAGMGKNRRADLDTRRNALRWALHATLTGDATTRPGKEVEEFLGTLSGSDE</sequence>
<accession>A0A873WVH6</accession>
<evidence type="ECO:0000313" key="2">
    <source>
        <dbReference type="Proteomes" id="UP000663175"/>
    </source>
</evidence>
<name>A0A873WVH6_9CAUD</name>
<keyword evidence="2" id="KW-1185">Reference proteome</keyword>
<dbReference type="EMBL" id="MT701593">
    <property type="protein sequence ID" value="QPB09564.1"/>
    <property type="molecule type" value="Genomic_DNA"/>
</dbReference>